<organism evidence="2">
    <name type="scientific">Nothobranchius pienaari</name>
    <dbReference type="NCBI Taxonomy" id="704102"/>
    <lineage>
        <taxon>Eukaryota</taxon>
        <taxon>Metazoa</taxon>
        <taxon>Chordata</taxon>
        <taxon>Craniata</taxon>
        <taxon>Vertebrata</taxon>
        <taxon>Euteleostomi</taxon>
        <taxon>Actinopterygii</taxon>
        <taxon>Neopterygii</taxon>
        <taxon>Teleostei</taxon>
        <taxon>Neoteleostei</taxon>
        <taxon>Acanthomorphata</taxon>
        <taxon>Ovalentaria</taxon>
        <taxon>Atherinomorphae</taxon>
        <taxon>Cyprinodontiformes</taxon>
        <taxon>Nothobranchiidae</taxon>
        <taxon>Nothobranchius</taxon>
    </lineage>
</organism>
<feature type="compositionally biased region" description="Polar residues" evidence="1">
    <location>
        <begin position="53"/>
        <end position="65"/>
    </location>
</feature>
<accession>A0A1A8M8J5</accession>
<evidence type="ECO:0000256" key="1">
    <source>
        <dbReference type="SAM" id="MobiDB-lite"/>
    </source>
</evidence>
<sequence length="108" mass="11856">MEHLPRDGSSSYVTAAHKIMAGLQNPNSLTAEDTEDSVMDKVQKKAKKHITCWSHSQESDQQTESPQEEPMGDVTEEASTSVHPYTETLIEIPTSGVSDGDQAEPTHF</sequence>
<feature type="compositionally biased region" description="Acidic residues" evidence="1">
    <location>
        <begin position="66"/>
        <end position="76"/>
    </location>
</feature>
<evidence type="ECO:0000313" key="2">
    <source>
        <dbReference type="EMBL" id="SBR52891.1"/>
    </source>
</evidence>
<gene>
    <name evidence="2" type="primary">Nfu_g_1_023818</name>
</gene>
<reference evidence="2" key="1">
    <citation type="submission" date="2016-05" db="EMBL/GenBank/DDBJ databases">
        <authorList>
            <person name="Lavstsen T."/>
            <person name="Jespersen J.S."/>
        </authorList>
    </citation>
    <scope>NUCLEOTIDE SEQUENCE</scope>
    <source>
        <tissue evidence="2">Brain</tissue>
    </source>
</reference>
<dbReference type="EMBL" id="HAEF01011732">
    <property type="protein sequence ID" value="SBR52891.1"/>
    <property type="molecule type" value="Transcribed_RNA"/>
</dbReference>
<proteinExistence type="predicted"/>
<protein>
    <submittedName>
        <fullName evidence="2">Uncharacterized protein</fullName>
    </submittedName>
</protein>
<feature type="region of interest" description="Disordered" evidence="1">
    <location>
        <begin position="49"/>
        <end position="83"/>
    </location>
</feature>
<dbReference type="AlphaFoldDB" id="A0A1A8M8J5"/>
<name>A0A1A8M8J5_9TELE</name>
<reference evidence="2" key="2">
    <citation type="submission" date="2016-06" db="EMBL/GenBank/DDBJ databases">
        <title>The genome of a short-lived fish provides insights into sex chromosome evolution and the genetic control of aging.</title>
        <authorList>
            <person name="Reichwald K."/>
            <person name="Felder M."/>
            <person name="Petzold A."/>
            <person name="Koch P."/>
            <person name="Groth M."/>
            <person name="Platzer M."/>
        </authorList>
    </citation>
    <scope>NUCLEOTIDE SEQUENCE</scope>
    <source>
        <tissue evidence="2">Brain</tissue>
    </source>
</reference>